<keyword evidence="1" id="KW-1133">Transmembrane helix</keyword>
<dbReference type="OrthoDB" id="9943268at2"/>
<evidence type="ECO:0000313" key="3">
    <source>
        <dbReference type="Proteomes" id="UP000030147"/>
    </source>
</evidence>
<reference evidence="2 3" key="1">
    <citation type="journal article" date="2015" name="Stand. Genomic Sci.">
        <title>High quality draft genome sequence of the moderately halophilic bacterium Pontibacillus yanchengensis Y32(T) and comparison among Pontibacillus genomes.</title>
        <authorList>
            <person name="Huang J."/>
            <person name="Qiao Z.X."/>
            <person name="Tang J.W."/>
            <person name="Wang G."/>
        </authorList>
    </citation>
    <scope>NUCLEOTIDE SEQUENCE [LARGE SCALE GENOMIC DNA]</scope>
    <source>
        <strain evidence="2 3">Y32</strain>
    </source>
</reference>
<feature type="transmembrane region" description="Helical" evidence="1">
    <location>
        <begin position="7"/>
        <end position="26"/>
    </location>
</feature>
<organism evidence="2 3">
    <name type="scientific">Pontibacillus yanchengensis Y32</name>
    <dbReference type="NCBI Taxonomy" id="1385514"/>
    <lineage>
        <taxon>Bacteria</taxon>
        <taxon>Bacillati</taxon>
        <taxon>Bacillota</taxon>
        <taxon>Bacilli</taxon>
        <taxon>Bacillales</taxon>
        <taxon>Bacillaceae</taxon>
        <taxon>Pontibacillus</taxon>
    </lineage>
</organism>
<feature type="transmembrane region" description="Helical" evidence="1">
    <location>
        <begin position="59"/>
        <end position="82"/>
    </location>
</feature>
<keyword evidence="1" id="KW-0812">Transmembrane</keyword>
<protein>
    <submittedName>
        <fullName evidence="2">Uncharacterized protein</fullName>
    </submittedName>
</protein>
<gene>
    <name evidence="2" type="ORF">N782_09145</name>
</gene>
<feature type="transmembrane region" description="Helical" evidence="1">
    <location>
        <begin position="32"/>
        <end position="52"/>
    </location>
</feature>
<name>A0A0A2TIF4_9BACI</name>
<sequence>MEQKYGKLSVTLLLVTAIFYPLMVMTQIGTAGLVNGLLVVGVIGAFITALISKKGTWKTIGLVVSSLIIAIYLALIVMYWFAF</sequence>
<dbReference type="RefSeq" id="WP_036815812.1">
    <property type="nucleotide sequence ID" value="NZ_AVBF01000004.1"/>
</dbReference>
<evidence type="ECO:0000256" key="1">
    <source>
        <dbReference type="SAM" id="Phobius"/>
    </source>
</evidence>
<evidence type="ECO:0000313" key="2">
    <source>
        <dbReference type="EMBL" id="KGP74248.1"/>
    </source>
</evidence>
<accession>A0A0A2TIF4</accession>
<keyword evidence="1" id="KW-0472">Membrane</keyword>
<proteinExistence type="predicted"/>
<keyword evidence="3" id="KW-1185">Reference proteome</keyword>
<dbReference type="Proteomes" id="UP000030147">
    <property type="component" value="Unassembled WGS sequence"/>
</dbReference>
<comment type="caution">
    <text evidence="2">The sequence shown here is derived from an EMBL/GenBank/DDBJ whole genome shotgun (WGS) entry which is preliminary data.</text>
</comment>
<dbReference type="AlphaFoldDB" id="A0A0A2TIF4"/>
<dbReference type="EMBL" id="AVBF01000004">
    <property type="protein sequence ID" value="KGP74248.1"/>
    <property type="molecule type" value="Genomic_DNA"/>
</dbReference>